<dbReference type="EMBL" id="PENF01000002">
    <property type="protein sequence ID" value="PJI18995.1"/>
    <property type="molecule type" value="Genomic_DNA"/>
</dbReference>
<evidence type="ECO:0000313" key="3">
    <source>
        <dbReference type="Proteomes" id="UP000229102"/>
    </source>
</evidence>
<feature type="region of interest" description="Disordered" evidence="1">
    <location>
        <begin position="92"/>
        <end position="111"/>
    </location>
</feature>
<dbReference type="AlphaFoldDB" id="A0AAJ3RR30"/>
<comment type="caution">
    <text evidence="2">The sequence shown here is derived from an EMBL/GenBank/DDBJ whole genome shotgun (WGS) entry which is preliminary data.</text>
</comment>
<proteinExistence type="predicted"/>
<evidence type="ECO:0000313" key="2">
    <source>
        <dbReference type="EMBL" id="PJI18995.1"/>
    </source>
</evidence>
<name>A0AAJ3RR30_PREIN</name>
<protein>
    <submittedName>
        <fullName evidence="2">Uncharacterized protein</fullName>
    </submittedName>
</protein>
<accession>A0AAJ3RR30</accession>
<dbReference type="Proteomes" id="UP000229102">
    <property type="component" value="Unassembled WGS sequence"/>
</dbReference>
<evidence type="ECO:0000256" key="1">
    <source>
        <dbReference type="SAM" id="MobiDB-lite"/>
    </source>
</evidence>
<sequence length="111" mass="12450">MRLGNVGARFTTFLTPKIPPFSMAIGLPHLPLGTWGITLLLSPTIQIKQKNIIKCLIIQNKTTTFAAVRNINYQYKSIDSLTYQTPAPPIRRCSRKEFQQGDTIDNGDKTT</sequence>
<gene>
    <name evidence="2" type="ORF">CTM53_10425</name>
</gene>
<reference evidence="2 3" key="1">
    <citation type="submission" date="2017-11" db="EMBL/GenBank/DDBJ databases">
        <title>Genome sequencing of Prevotella intermedia KCOM 2698.</title>
        <authorList>
            <person name="Kook J.-K."/>
            <person name="Park S.-N."/>
            <person name="Lim Y.K."/>
        </authorList>
    </citation>
    <scope>NUCLEOTIDE SEQUENCE [LARGE SCALE GENOMIC DNA]</scope>
    <source>
        <strain evidence="2 3">KCOM 2698</strain>
    </source>
</reference>
<organism evidence="2 3">
    <name type="scientific">Prevotella intermedia</name>
    <dbReference type="NCBI Taxonomy" id="28131"/>
    <lineage>
        <taxon>Bacteria</taxon>
        <taxon>Pseudomonadati</taxon>
        <taxon>Bacteroidota</taxon>
        <taxon>Bacteroidia</taxon>
        <taxon>Bacteroidales</taxon>
        <taxon>Prevotellaceae</taxon>
        <taxon>Prevotella</taxon>
    </lineage>
</organism>